<accession>A0A5N6YTB5</accession>
<keyword evidence="7 9" id="KW-0472">Membrane</keyword>
<feature type="region of interest" description="Disordered" evidence="8">
    <location>
        <begin position="1"/>
        <end position="54"/>
    </location>
</feature>
<keyword evidence="2" id="KW-0813">Transport</keyword>
<dbReference type="Proteomes" id="UP000325558">
    <property type="component" value="Unassembled WGS sequence"/>
</dbReference>
<evidence type="ECO:0000256" key="4">
    <source>
        <dbReference type="ARBA" id="ARBA00022692"/>
    </source>
</evidence>
<evidence type="ECO:0000256" key="2">
    <source>
        <dbReference type="ARBA" id="ARBA00022448"/>
    </source>
</evidence>
<feature type="transmembrane region" description="Helical" evidence="9">
    <location>
        <begin position="133"/>
        <end position="153"/>
    </location>
</feature>
<organism evidence="10">
    <name type="scientific">Aspergillus arachidicola</name>
    <dbReference type="NCBI Taxonomy" id="656916"/>
    <lineage>
        <taxon>Eukaryota</taxon>
        <taxon>Fungi</taxon>
        <taxon>Dikarya</taxon>
        <taxon>Ascomycota</taxon>
        <taxon>Pezizomycotina</taxon>
        <taxon>Eurotiomycetes</taxon>
        <taxon>Eurotiomycetidae</taxon>
        <taxon>Eurotiales</taxon>
        <taxon>Aspergillaceae</taxon>
        <taxon>Aspergillus</taxon>
        <taxon>Aspergillus subgen. Circumdati</taxon>
    </lineage>
</organism>
<dbReference type="EMBL" id="ML737112">
    <property type="protein sequence ID" value="KAE8347896.1"/>
    <property type="molecule type" value="Genomic_DNA"/>
</dbReference>
<dbReference type="GO" id="GO:0005254">
    <property type="term" value="F:chloride channel activity"/>
    <property type="evidence" value="ECO:0007669"/>
    <property type="project" value="InterPro"/>
</dbReference>
<evidence type="ECO:0000256" key="7">
    <source>
        <dbReference type="ARBA" id="ARBA00023136"/>
    </source>
</evidence>
<feature type="transmembrane region" description="Helical" evidence="9">
    <location>
        <begin position="388"/>
        <end position="409"/>
    </location>
</feature>
<evidence type="ECO:0000256" key="6">
    <source>
        <dbReference type="ARBA" id="ARBA00023065"/>
    </source>
</evidence>
<dbReference type="InterPro" id="IPR044669">
    <property type="entry name" value="YneE/VCCN1/2-like"/>
</dbReference>
<evidence type="ECO:0000256" key="3">
    <source>
        <dbReference type="ARBA" id="ARBA00022475"/>
    </source>
</evidence>
<dbReference type="PANTHER" id="PTHR33281">
    <property type="entry name" value="UPF0187 PROTEIN YNEE"/>
    <property type="match status" value="1"/>
</dbReference>
<comment type="subcellular location">
    <subcellularLocation>
        <location evidence="1">Cell membrane</location>
        <topology evidence="1">Multi-pass membrane protein</topology>
    </subcellularLocation>
</comment>
<gene>
    <name evidence="10" type="ORF">BDV24DRAFT_2554</name>
</gene>
<dbReference type="OrthoDB" id="1368at2759"/>
<keyword evidence="3" id="KW-1003">Cell membrane</keyword>
<reference evidence="10" key="1">
    <citation type="submission" date="2019-04" db="EMBL/GenBank/DDBJ databases">
        <title>Friends and foes A comparative genomics study of 23 Aspergillus species from section Flavi.</title>
        <authorList>
            <consortium name="DOE Joint Genome Institute"/>
            <person name="Kjaerbolling I."/>
            <person name="Vesth T."/>
            <person name="Frisvad J.C."/>
            <person name="Nybo J.L."/>
            <person name="Theobald S."/>
            <person name="Kildgaard S."/>
            <person name="Isbrandt T."/>
            <person name="Kuo A."/>
            <person name="Sato A."/>
            <person name="Lyhne E.K."/>
            <person name="Kogle M.E."/>
            <person name="Wiebenga A."/>
            <person name="Kun R.S."/>
            <person name="Lubbers R.J."/>
            <person name="Makela M.R."/>
            <person name="Barry K."/>
            <person name="Chovatia M."/>
            <person name="Clum A."/>
            <person name="Daum C."/>
            <person name="Haridas S."/>
            <person name="He G."/>
            <person name="LaButti K."/>
            <person name="Lipzen A."/>
            <person name="Mondo S."/>
            <person name="Riley R."/>
            <person name="Salamov A."/>
            <person name="Simmons B.A."/>
            <person name="Magnuson J.K."/>
            <person name="Henrissat B."/>
            <person name="Mortensen U.H."/>
            <person name="Larsen T.O."/>
            <person name="Devries R.P."/>
            <person name="Grigoriev I.V."/>
            <person name="Machida M."/>
            <person name="Baker S.E."/>
            <person name="Andersen M.R."/>
        </authorList>
    </citation>
    <scope>NUCLEOTIDE SEQUENCE</scope>
    <source>
        <strain evidence="10">CBS 117612</strain>
    </source>
</reference>
<keyword evidence="5 9" id="KW-1133">Transmembrane helix</keyword>
<name>A0A5N6YTB5_9EURO</name>
<dbReference type="GO" id="GO:0005886">
    <property type="term" value="C:plasma membrane"/>
    <property type="evidence" value="ECO:0007669"/>
    <property type="project" value="UniProtKB-SubCell"/>
</dbReference>
<evidence type="ECO:0000256" key="9">
    <source>
        <dbReference type="SAM" id="Phobius"/>
    </source>
</evidence>
<keyword evidence="4 9" id="KW-0812">Transmembrane</keyword>
<evidence type="ECO:0000313" key="10">
    <source>
        <dbReference type="EMBL" id="KAE8347896.1"/>
    </source>
</evidence>
<feature type="compositionally biased region" description="Basic and acidic residues" evidence="8">
    <location>
        <begin position="28"/>
        <end position="47"/>
    </location>
</feature>
<dbReference type="AlphaFoldDB" id="A0A5N6YTB5"/>
<evidence type="ECO:0000256" key="8">
    <source>
        <dbReference type="SAM" id="MobiDB-lite"/>
    </source>
</evidence>
<feature type="transmembrane region" description="Helical" evidence="9">
    <location>
        <begin position="364"/>
        <end position="382"/>
    </location>
</feature>
<feature type="transmembrane region" description="Helical" evidence="9">
    <location>
        <begin position="109"/>
        <end position="127"/>
    </location>
</feature>
<sequence length="512" mass="57215">MEGHSSPPVAADVPAQAGEGPAPVQADIRSHAVHHDQGTVPEREPSPARRITPRPTFLENLASTRDSQFMLDRRNSSELDRYFHGPRDLDKHSKWPIFLRMHGSVLPKMILPLSFVAAWATLITLISRFVHPLGINNILLTVTGFVVGLALSFRSSTAYERWADGRKYWSLLIQTSRNLARTIWVNTGERKGELGKEDLLQKLYVGINRKRPRLYTIFSYNTRTAMNLILAFAVALKHKLRFEPDIAYEDLAGLVGYLDTFAKDAHDRQRLQPPRKSLWKSTGEYLGVSFAESNPRKLIKRSKKPLGHLPLEILNHLSAYIDRCIANETLNISLHQAQAINGLATLNEVVTGTERVLDTPLPTAYSIAIAQIAWIYVMSLPFQLYNTLTWVTIPGSIIAAYIILGLATIGSEIENPFGQDVNDLPLDTYCRQIALELDIITATPAPRVDDFIIRDDNLVLYPLSTDGYNDWKDRSVEEIRAALRTKVIANSPSALGSDESTVVGSMSSKQTV</sequence>
<protein>
    <submittedName>
        <fullName evidence="10">Uncharacterized protein</fullName>
    </submittedName>
</protein>
<keyword evidence="6" id="KW-0406">Ion transport</keyword>
<evidence type="ECO:0000256" key="5">
    <source>
        <dbReference type="ARBA" id="ARBA00022989"/>
    </source>
</evidence>
<dbReference type="Pfam" id="PF25539">
    <property type="entry name" value="Bestrophin_2"/>
    <property type="match status" value="1"/>
</dbReference>
<dbReference type="PANTHER" id="PTHR33281:SF19">
    <property type="entry name" value="VOLTAGE-DEPENDENT ANION CHANNEL-FORMING PROTEIN YNEE"/>
    <property type="match status" value="1"/>
</dbReference>
<proteinExistence type="predicted"/>
<evidence type="ECO:0000256" key="1">
    <source>
        <dbReference type="ARBA" id="ARBA00004651"/>
    </source>
</evidence>